<feature type="compositionally biased region" description="Low complexity" evidence="1">
    <location>
        <begin position="119"/>
        <end position="133"/>
    </location>
</feature>
<keyword evidence="3" id="KW-1185">Reference proteome</keyword>
<dbReference type="STRING" id="9796.ENSECAP00000016076"/>
<dbReference type="Proteomes" id="UP000002281">
    <property type="component" value="Chromosome 23"/>
</dbReference>
<reference evidence="2" key="2">
    <citation type="submission" date="2025-08" db="UniProtKB">
        <authorList>
            <consortium name="Ensembl"/>
        </authorList>
    </citation>
    <scope>IDENTIFICATION</scope>
    <source>
        <strain evidence="2">Thoroughbred</strain>
    </source>
</reference>
<name>F7AMI9_HORSE</name>
<evidence type="ECO:0000313" key="2">
    <source>
        <dbReference type="Ensembl" id="ENSECAP00000016076.3"/>
    </source>
</evidence>
<dbReference type="HOGENOM" id="CLU_000134_37_1_1"/>
<organism evidence="2 3">
    <name type="scientific">Equus caballus</name>
    <name type="common">Horse</name>
    <dbReference type="NCBI Taxonomy" id="9796"/>
    <lineage>
        <taxon>Eukaryota</taxon>
        <taxon>Metazoa</taxon>
        <taxon>Chordata</taxon>
        <taxon>Craniata</taxon>
        <taxon>Vertebrata</taxon>
        <taxon>Euteleostomi</taxon>
        <taxon>Mammalia</taxon>
        <taxon>Eutheria</taxon>
        <taxon>Laurasiatheria</taxon>
        <taxon>Perissodactyla</taxon>
        <taxon>Equidae</taxon>
        <taxon>Equus</taxon>
    </lineage>
</organism>
<dbReference type="InterPro" id="IPR010868">
    <property type="entry name" value="Tumor_suppres_ARF"/>
</dbReference>
<proteinExistence type="predicted"/>
<feature type="compositionally biased region" description="Gly residues" evidence="1">
    <location>
        <begin position="101"/>
        <end position="118"/>
    </location>
</feature>
<dbReference type="Ensembl" id="ENSECAT00000019630.4">
    <property type="protein sequence ID" value="ENSECAP00000016076.3"/>
    <property type="gene ID" value="ENSECAG00000018552.4"/>
</dbReference>
<sequence>MVRARFLVTVRTPRAWGRPRERVFVVRIVRPAAECAAPSVRALAALVLMLLRNQRRAQQPHPGIPGRDDGQRPRGRAAAAPRRRPQPCRPRHPHPTRARRGPGGLPGHAGGAAPGRGAAGRARRLGPPARGPG</sequence>
<dbReference type="GO" id="GO:0051726">
    <property type="term" value="P:regulation of cell cycle"/>
    <property type="evidence" value="ECO:0007669"/>
    <property type="project" value="InterPro"/>
</dbReference>
<feature type="compositionally biased region" description="Basic residues" evidence="1">
    <location>
        <begin position="81"/>
        <end position="100"/>
    </location>
</feature>
<dbReference type="GO" id="GO:0008285">
    <property type="term" value="P:negative regulation of cell population proliferation"/>
    <property type="evidence" value="ECO:0007669"/>
    <property type="project" value="InterPro"/>
</dbReference>
<reference evidence="2" key="3">
    <citation type="submission" date="2025-09" db="UniProtKB">
        <authorList>
            <consortium name="Ensembl"/>
        </authorList>
    </citation>
    <scope>IDENTIFICATION</scope>
    <source>
        <strain evidence="2">Thoroughbred</strain>
    </source>
</reference>
<dbReference type="PaxDb" id="9796-ENSECAP00000016076"/>
<evidence type="ECO:0000313" key="3">
    <source>
        <dbReference type="Proteomes" id="UP000002281"/>
    </source>
</evidence>
<dbReference type="FunCoup" id="F7AMI9">
    <property type="interactions" value="279"/>
</dbReference>
<dbReference type="AlphaFoldDB" id="F7AMI9"/>
<feature type="region of interest" description="Disordered" evidence="1">
    <location>
        <begin position="56"/>
        <end position="133"/>
    </location>
</feature>
<dbReference type="GO" id="GO:0006915">
    <property type="term" value="P:apoptotic process"/>
    <property type="evidence" value="ECO:0007669"/>
    <property type="project" value="InterPro"/>
</dbReference>
<reference evidence="2 3" key="1">
    <citation type="journal article" date="2009" name="Science">
        <title>Genome sequence, comparative analysis, and population genetics of the domestic horse.</title>
        <authorList>
            <consortium name="Broad Institute Genome Sequencing Platform"/>
            <consortium name="Broad Institute Whole Genome Assembly Team"/>
            <person name="Wade C.M."/>
            <person name="Giulotto E."/>
            <person name="Sigurdsson S."/>
            <person name="Zoli M."/>
            <person name="Gnerre S."/>
            <person name="Imsland F."/>
            <person name="Lear T.L."/>
            <person name="Adelson D.L."/>
            <person name="Bailey E."/>
            <person name="Bellone R.R."/>
            <person name="Bloecker H."/>
            <person name="Distl O."/>
            <person name="Edgar R.C."/>
            <person name="Garber M."/>
            <person name="Leeb T."/>
            <person name="Mauceli E."/>
            <person name="MacLeod J.N."/>
            <person name="Penedo M.C.T."/>
            <person name="Raison J.M."/>
            <person name="Sharpe T."/>
            <person name="Vogel J."/>
            <person name="Andersson L."/>
            <person name="Antczak D.F."/>
            <person name="Biagi T."/>
            <person name="Binns M.M."/>
            <person name="Chowdhary B.P."/>
            <person name="Coleman S.J."/>
            <person name="Della Valle G."/>
            <person name="Fryc S."/>
            <person name="Guerin G."/>
            <person name="Hasegawa T."/>
            <person name="Hill E.W."/>
            <person name="Jurka J."/>
            <person name="Kiialainen A."/>
            <person name="Lindgren G."/>
            <person name="Liu J."/>
            <person name="Magnani E."/>
            <person name="Mickelson J.R."/>
            <person name="Murray J."/>
            <person name="Nergadze S.G."/>
            <person name="Onofrio R."/>
            <person name="Pedroni S."/>
            <person name="Piras M.F."/>
            <person name="Raudsepp T."/>
            <person name="Rocchi M."/>
            <person name="Roeed K.H."/>
            <person name="Ryder O.A."/>
            <person name="Searle S."/>
            <person name="Skow L."/>
            <person name="Swinburne J.E."/>
            <person name="Syvaenen A.C."/>
            <person name="Tozaki T."/>
            <person name="Valberg S.J."/>
            <person name="Vaudin M."/>
            <person name="White J.R."/>
            <person name="Zody M.C."/>
            <person name="Lander E.S."/>
            <person name="Lindblad-Toh K."/>
        </authorList>
    </citation>
    <scope>NUCLEOTIDE SEQUENCE [LARGE SCALE GENOMIC DNA]</scope>
    <source>
        <strain evidence="2 3">Thoroughbred</strain>
    </source>
</reference>
<accession>F7AMI9</accession>
<dbReference type="InParanoid" id="F7AMI9"/>
<dbReference type="GeneTree" id="ENSGT00940000163078"/>
<dbReference type="Bgee" id="ENSECAG00000018561">
    <property type="expression patterns" value="Expressed in chorionic villus and 21 other cell types or tissues"/>
</dbReference>
<dbReference type="Pfam" id="PF07392">
    <property type="entry name" value="P19Arf_N"/>
    <property type="match status" value="1"/>
</dbReference>
<protein>
    <submittedName>
        <fullName evidence="2">Cyclin dependent kinase inhibitor 2A</fullName>
    </submittedName>
</protein>
<gene>
    <name evidence="2" type="primary">CDKN2A</name>
</gene>
<evidence type="ECO:0000256" key="1">
    <source>
        <dbReference type="SAM" id="MobiDB-lite"/>
    </source>
</evidence>